<evidence type="ECO:0000256" key="4">
    <source>
        <dbReference type="ARBA" id="ARBA00022692"/>
    </source>
</evidence>
<keyword evidence="3" id="KW-1003">Cell membrane</keyword>
<feature type="domain" description="Prepilin type IV endopeptidase peptidase" evidence="8">
    <location>
        <begin position="105"/>
        <end position="215"/>
    </location>
</feature>
<evidence type="ECO:0000259" key="9">
    <source>
        <dbReference type="Pfam" id="PF06750"/>
    </source>
</evidence>
<gene>
    <name evidence="10" type="ORF">GCM10009606_38390</name>
</gene>
<evidence type="ECO:0000256" key="1">
    <source>
        <dbReference type="ARBA" id="ARBA00004651"/>
    </source>
</evidence>
<dbReference type="RefSeq" id="WP_343909235.1">
    <property type="nucleotide sequence ID" value="NZ_BAAAJE010000023.1"/>
</dbReference>
<dbReference type="Proteomes" id="UP001499979">
    <property type="component" value="Unassembled WGS sequence"/>
</dbReference>
<feature type="transmembrane region" description="Helical" evidence="7">
    <location>
        <begin position="153"/>
        <end position="171"/>
    </location>
</feature>
<comment type="similarity">
    <text evidence="2">Belongs to the peptidase A24 family.</text>
</comment>
<organism evidence="10 11">
    <name type="scientific">Nocardioides aquiterrae</name>
    <dbReference type="NCBI Taxonomy" id="203799"/>
    <lineage>
        <taxon>Bacteria</taxon>
        <taxon>Bacillati</taxon>
        <taxon>Actinomycetota</taxon>
        <taxon>Actinomycetes</taxon>
        <taxon>Propionibacteriales</taxon>
        <taxon>Nocardioidaceae</taxon>
        <taxon>Nocardioides</taxon>
    </lineage>
</organism>
<dbReference type="Pfam" id="PF01478">
    <property type="entry name" value="Peptidase_A24"/>
    <property type="match status" value="1"/>
</dbReference>
<comment type="subcellular location">
    <subcellularLocation>
        <location evidence="1">Cell membrane</location>
        <topology evidence="1">Multi-pass membrane protein</topology>
    </subcellularLocation>
</comment>
<dbReference type="PANTHER" id="PTHR30487:SF0">
    <property type="entry name" value="PREPILIN LEADER PEPTIDASE_N-METHYLTRANSFERASE-RELATED"/>
    <property type="match status" value="1"/>
</dbReference>
<dbReference type="InterPro" id="IPR050882">
    <property type="entry name" value="Prepilin_peptidase/N-MTase"/>
</dbReference>
<evidence type="ECO:0000259" key="8">
    <source>
        <dbReference type="Pfam" id="PF01478"/>
    </source>
</evidence>
<dbReference type="PANTHER" id="PTHR30487">
    <property type="entry name" value="TYPE 4 PREPILIN-LIKE PROTEINS LEADER PEPTIDE-PROCESSING ENZYME"/>
    <property type="match status" value="1"/>
</dbReference>
<proteinExistence type="inferred from homology"/>
<evidence type="ECO:0000256" key="6">
    <source>
        <dbReference type="ARBA" id="ARBA00023136"/>
    </source>
</evidence>
<accession>A0ABN1UN60</accession>
<dbReference type="InterPro" id="IPR000045">
    <property type="entry name" value="Prepilin_IV_endopep_pep"/>
</dbReference>
<reference evidence="10 11" key="1">
    <citation type="journal article" date="2019" name="Int. J. Syst. Evol. Microbiol.">
        <title>The Global Catalogue of Microorganisms (GCM) 10K type strain sequencing project: providing services to taxonomists for standard genome sequencing and annotation.</title>
        <authorList>
            <consortium name="The Broad Institute Genomics Platform"/>
            <consortium name="The Broad Institute Genome Sequencing Center for Infectious Disease"/>
            <person name="Wu L."/>
            <person name="Ma J."/>
        </authorList>
    </citation>
    <scope>NUCLEOTIDE SEQUENCE [LARGE SCALE GENOMIC DNA]</scope>
    <source>
        <strain evidence="10 11">JCM 11813</strain>
    </source>
</reference>
<name>A0ABN1UN60_9ACTN</name>
<dbReference type="Pfam" id="PF06750">
    <property type="entry name" value="A24_N_bact"/>
    <property type="match status" value="1"/>
</dbReference>
<dbReference type="EMBL" id="BAAAJE010000023">
    <property type="protein sequence ID" value="GAA1156693.1"/>
    <property type="molecule type" value="Genomic_DNA"/>
</dbReference>
<feature type="transmembrane region" description="Helical" evidence="7">
    <location>
        <begin position="235"/>
        <end position="257"/>
    </location>
</feature>
<feature type="domain" description="Prepilin peptidase A24 N-terminal" evidence="9">
    <location>
        <begin position="11"/>
        <end position="94"/>
    </location>
</feature>
<feature type="transmembrane region" description="Helical" evidence="7">
    <location>
        <begin position="178"/>
        <end position="197"/>
    </location>
</feature>
<protein>
    <submittedName>
        <fullName evidence="10">A24 family peptidase</fullName>
    </submittedName>
</protein>
<feature type="transmembrane region" description="Helical" evidence="7">
    <location>
        <begin position="203"/>
        <end position="223"/>
    </location>
</feature>
<keyword evidence="5 7" id="KW-1133">Transmembrane helix</keyword>
<feature type="transmembrane region" description="Helical" evidence="7">
    <location>
        <begin position="123"/>
        <end position="141"/>
    </location>
</feature>
<sequence length="261" mass="25878">MTPVLLTLAGLLGLLVGSFLNVVIHRVPAGLSLVSPGSACPACAHPVRPYDNVPVLSWLALHGRCRDCAAPISARYPLVELATGVLFVVVAWRFGGTPYAAAGLVVAAAGVALFMIDLDHRRLPFAITGAMAIGAVLALGIDVVRHGAGPVPVALAAAATWLAVYGGIWLVTAGRGMGLGDVALAPVLGLVLGWLGWGPALVGLGAGFVVGAVVGVALIAAGSAGAKSRVPHGPFLLTGAALGMFGGGPLASAYLALVGLG</sequence>
<keyword evidence="11" id="KW-1185">Reference proteome</keyword>
<dbReference type="InterPro" id="IPR010627">
    <property type="entry name" value="Prepilin_pept_A24_N"/>
</dbReference>
<keyword evidence="4 7" id="KW-0812">Transmembrane</keyword>
<evidence type="ECO:0000256" key="7">
    <source>
        <dbReference type="SAM" id="Phobius"/>
    </source>
</evidence>
<evidence type="ECO:0000256" key="5">
    <source>
        <dbReference type="ARBA" id="ARBA00022989"/>
    </source>
</evidence>
<comment type="caution">
    <text evidence="10">The sequence shown here is derived from an EMBL/GenBank/DDBJ whole genome shotgun (WGS) entry which is preliminary data.</text>
</comment>
<evidence type="ECO:0000256" key="2">
    <source>
        <dbReference type="ARBA" id="ARBA00005801"/>
    </source>
</evidence>
<evidence type="ECO:0000313" key="11">
    <source>
        <dbReference type="Proteomes" id="UP001499979"/>
    </source>
</evidence>
<keyword evidence="6 7" id="KW-0472">Membrane</keyword>
<evidence type="ECO:0000256" key="3">
    <source>
        <dbReference type="ARBA" id="ARBA00022475"/>
    </source>
</evidence>
<evidence type="ECO:0000313" key="10">
    <source>
        <dbReference type="EMBL" id="GAA1156693.1"/>
    </source>
</evidence>
<feature type="transmembrane region" description="Helical" evidence="7">
    <location>
        <begin position="99"/>
        <end position="116"/>
    </location>
</feature>